<accession>E6QLY0</accession>
<dbReference type="AlphaFoldDB" id="E6QLY0"/>
<protein>
    <submittedName>
        <fullName evidence="1">Uncharacterized protein</fullName>
    </submittedName>
</protein>
<dbReference type="EMBL" id="CABQ01000198">
    <property type="protein sequence ID" value="CBI08251.1"/>
    <property type="molecule type" value="Genomic_DNA"/>
</dbReference>
<gene>
    <name evidence="1" type="ORF">CARN6_1701</name>
</gene>
<sequence length="89" mass="9663">MSTRSITFALLGAALSVITASTALAADAGPMVPAGSSTAGMHRLPPFPVLKSRILHRMHHRQEMLQRRESCVSGAENFAALHECFPRRH</sequence>
<organism evidence="1">
    <name type="scientific">mine drainage metagenome</name>
    <dbReference type="NCBI Taxonomy" id="410659"/>
    <lineage>
        <taxon>unclassified sequences</taxon>
        <taxon>metagenomes</taxon>
        <taxon>ecological metagenomes</taxon>
    </lineage>
</organism>
<proteinExistence type="predicted"/>
<name>E6QLY0_9ZZZZ</name>
<reference evidence="1" key="1">
    <citation type="submission" date="2009-10" db="EMBL/GenBank/DDBJ databases">
        <title>Diversity of trophic interactions inside an arsenic-rich microbial ecosystem.</title>
        <authorList>
            <person name="Bertin P.N."/>
            <person name="Heinrich-Salmeron A."/>
            <person name="Pelletier E."/>
            <person name="Goulhen-Chollet F."/>
            <person name="Arsene-Ploetze F."/>
            <person name="Gallien S."/>
            <person name="Calteau A."/>
            <person name="Vallenet D."/>
            <person name="Casiot C."/>
            <person name="Chane-Woon-Ming B."/>
            <person name="Giloteaux L."/>
            <person name="Barakat M."/>
            <person name="Bonnefoy V."/>
            <person name="Bruneel O."/>
            <person name="Chandler M."/>
            <person name="Cleiss J."/>
            <person name="Duran R."/>
            <person name="Elbaz-Poulichet F."/>
            <person name="Fonknechten N."/>
            <person name="Lauga B."/>
            <person name="Mornico D."/>
            <person name="Ortet P."/>
            <person name="Schaeffer C."/>
            <person name="Siguier P."/>
            <person name="Alexander Thil Smith A."/>
            <person name="Van Dorsselaer A."/>
            <person name="Weissenbach J."/>
            <person name="Medigue C."/>
            <person name="Le Paslier D."/>
        </authorList>
    </citation>
    <scope>NUCLEOTIDE SEQUENCE</scope>
</reference>
<evidence type="ECO:0000313" key="1">
    <source>
        <dbReference type="EMBL" id="CBI08251.1"/>
    </source>
</evidence>
<comment type="caution">
    <text evidence="1">The sequence shown here is derived from an EMBL/GenBank/DDBJ whole genome shotgun (WGS) entry which is preliminary data.</text>
</comment>